<evidence type="ECO:0000259" key="2">
    <source>
        <dbReference type="Pfam" id="PF06985"/>
    </source>
</evidence>
<keyword evidence="1" id="KW-0812">Transmembrane</keyword>
<name>A0AAN6WVE0_9PEZI</name>
<dbReference type="PANTHER" id="PTHR24148:SF64">
    <property type="entry name" value="HETEROKARYON INCOMPATIBILITY DOMAIN-CONTAINING PROTEIN"/>
    <property type="match status" value="1"/>
</dbReference>
<keyword evidence="1" id="KW-1133">Transmembrane helix</keyword>
<accession>A0AAN6WVE0</accession>
<feature type="transmembrane region" description="Helical" evidence="1">
    <location>
        <begin position="136"/>
        <end position="158"/>
    </location>
</feature>
<keyword evidence="4" id="KW-1185">Reference proteome</keyword>
<evidence type="ECO:0000313" key="4">
    <source>
        <dbReference type="Proteomes" id="UP001302126"/>
    </source>
</evidence>
<dbReference type="InterPro" id="IPR010730">
    <property type="entry name" value="HET"/>
</dbReference>
<reference evidence="3" key="1">
    <citation type="journal article" date="2023" name="Mol. Phylogenet. Evol.">
        <title>Genome-scale phylogeny and comparative genomics of the fungal order Sordariales.</title>
        <authorList>
            <person name="Hensen N."/>
            <person name="Bonometti L."/>
            <person name="Westerberg I."/>
            <person name="Brannstrom I.O."/>
            <person name="Guillou S."/>
            <person name="Cros-Aarteil S."/>
            <person name="Calhoun S."/>
            <person name="Haridas S."/>
            <person name="Kuo A."/>
            <person name="Mondo S."/>
            <person name="Pangilinan J."/>
            <person name="Riley R."/>
            <person name="LaButti K."/>
            <person name="Andreopoulos B."/>
            <person name="Lipzen A."/>
            <person name="Chen C."/>
            <person name="Yan M."/>
            <person name="Daum C."/>
            <person name="Ng V."/>
            <person name="Clum A."/>
            <person name="Steindorff A."/>
            <person name="Ohm R.A."/>
            <person name="Martin F."/>
            <person name="Silar P."/>
            <person name="Natvig D.O."/>
            <person name="Lalanne C."/>
            <person name="Gautier V."/>
            <person name="Ament-Velasquez S.L."/>
            <person name="Kruys A."/>
            <person name="Hutchinson M.I."/>
            <person name="Powell A.J."/>
            <person name="Barry K."/>
            <person name="Miller A.N."/>
            <person name="Grigoriev I.V."/>
            <person name="Debuchy R."/>
            <person name="Gladieux P."/>
            <person name="Hiltunen Thoren M."/>
            <person name="Johannesson H."/>
        </authorList>
    </citation>
    <scope>NUCLEOTIDE SEQUENCE</scope>
    <source>
        <strain evidence="3">PSN309</strain>
    </source>
</reference>
<feature type="transmembrane region" description="Helical" evidence="1">
    <location>
        <begin position="165"/>
        <end position="183"/>
    </location>
</feature>
<reference evidence="3" key="2">
    <citation type="submission" date="2023-05" db="EMBL/GenBank/DDBJ databases">
        <authorList>
            <consortium name="Lawrence Berkeley National Laboratory"/>
            <person name="Steindorff A."/>
            <person name="Hensen N."/>
            <person name="Bonometti L."/>
            <person name="Westerberg I."/>
            <person name="Brannstrom I.O."/>
            <person name="Guillou S."/>
            <person name="Cros-Aarteil S."/>
            <person name="Calhoun S."/>
            <person name="Haridas S."/>
            <person name="Kuo A."/>
            <person name="Mondo S."/>
            <person name="Pangilinan J."/>
            <person name="Riley R."/>
            <person name="Labutti K."/>
            <person name="Andreopoulos B."/>
            <person name="Lipzen A."/>
            <person name="Chen C."/>
            <person name="Yanf M."/>
            <person name="Daum C."/>
            <person name="Ng V."/>
            <person name="Clum A."/>
            <person name="Ohm R."/>
            <person name="Martin F."/>
            <person name="Silar P."/>
            <person name="Natvig D."/>
            <person name="Lalanne C."/>
            <person name="Gautier V."/>
            <person name="Ament-Velasquez S.L."/>
            <person name="Kruys A."/>
            <person name="Hutchinson M.I."/>
            <person name="Powell A.J."/>
            <person name="Barry K."/>
            <person name="Miller A.N."/>
            <person name="Grigoriev I.V."/>
            <person name="Debuchy R."/>
            <person name="Gladieux P."/>
            <person name="Thoren M.H."/>
            <person name="Johannesson H."/>
        </authorList>
    </citation>
    <scope>NUCLEOTIDE SEQUENCE</scope>
    <source>
        <strain evidence="3">PSN309</strain>
    </source>
</reference>
<dbReference type="Pfam" id="PF06985">
    <property type="entry name" value="HET"/>
    <property type="match status" value="1"/>
</dbReference>
<gene>
    <name evidence="3" type="ORF">QBC35DRAFT_381200</name>
</gene>
<evidence type="ECO:0000256" key="1">
    <source>
        <dbReference type="SAM" id="Phobius"/>
    </source>
</evidence>
<dbReference type="AlphaFoldDB" id="A0AAN6WVE0"/>
<feature type="transmembrane region" description="Helical" evidence="1">
    <location>
        <begin position="79"/>
        <end position="109"/>
    </location>
</feature>
<organism evidence="3 4">
    <name type="scientific">Podospora australis</name>
    <dbReference type="NCBI Taxonomy" id="1536484"/>
    <lineage>
        <taxon>Eukaryota</taxon>
        <taxon>Fungi</taxon>
        <taxon>Dikarya</taxon>
        <taxon>Ascomycota</taxon>
        <taxon>Pezizomycotina</taxon>
        <taxon>Sordariomycetes</taxon>
        <taxon>Sordariomycetidae</taxon>
        <taxon>Sordariales</taxon>
        <taxon>Podosporaceae</taxon>
        <taxon>Podospora</taxon>
    </lineage>
</organism>
<dbReference type="InterPro" id="IPR052895">
    <property type="entry name" value="HetReg/Transcr_Mod"/>
</dbReference>
<evidence type="ECO:0000313" key="3">
    <source>
        <dbReference type="EMBL" id="KAK4189078.1"/>
    </source>
</evidence>
<feature type="domain" description="Heterokaryon incompatibility" evidence="2">
    <location>
        <begin position="280"/>
        <end position="440"/>
    </location>
</feature>
<dbReference type="Proteomes" id="UP001302126">
    <property type="component" value="Unassembled WGS sequence"/>
</dbReference>
<proteinExistence type="predicted"/>
<dbReference type="PANTHER" id="PTHR24148">
    <property type="entry name" value="ANKYRIN REPEAT DOMAIN-CONTAINING PROTEIN 39 HOMOLOG-RELATED"/>
    <property type="match status" value="1"/>
</dbReference>
<sequence length="917" mass="103941">MFLPDFLESPPLLPSPIMEEPKRLREARIRSVIKDNTREAVLLFLLDVVLCELFGDCWQESVLDLILYGILQFESRNTLVFLTGTIFLPMILSLGGINILATFICLAWNKSPIHNSSPLASITKLYRVGPNAGRNMVWLAASCFGVTGLVLPPMYHGLRWMIGNFYLRCAALVALVGVTFHFFSNLTIDPFGYVSRLVIKTARQITVQALILRDQFRDWLSWCACRFMTQRLKDYEYEPLNRANLEFRLLRLHPASSDDPLIQCSLLRVPFNDHYDQDNYEAVSYRWGSGRPIYPIVINGSRFLVSRTVFRLLRALQLRDQSRDVWIDTLCINQAPESRPSSSASLSGKMETKKVYQLGLMGLIYRGASNVVCWIGEGAKGQGTLSFIRDSRNDAPETAQYLEFPELLEGLWPWDILNTWLRVTELFQTDYFSRMWMLQEVGLGKRVILKHGKEEIDWELFQKVVAFLLSSQGEKFLHEPALFSVWYVNPDVLNGVKSAATMEIMRTLVNSNGVNEDEIRKMPMIRQRLANSMRRPKDEDDVRRLPLETLLGLSTDFSATNVKDKIYALLGMTMLETRQQILPDYDDAVLPPSQLLRDIAKLLLTSKDETLDHLHNCGWGYAYRGREIAWAQPLWRRVGHRVASLCGWTAADQGIHLPSWVPEWTLGRIQKPVIEGGAMYGAGLQSDKRFEAIPGRSDCIRASISTIDTIRRLSEPFPCHGDYDPPQFPQLFKVFMQQVLQLAECVPSHRLPDGMTERDEALWRTIFGDYASGHQPPLESGILQRFKAAAMAVAFEPITSSIDSQVVEDVQPAIMELGRTISGHRFCVTTNGAFGLVPERSCVGDDVVIIWGSSTPFIMRSGARHRELVNAEPGQHRPLCGELQGDENVLMGSCYVHGLMLGEAKPRPSEMKMAVLR</sequence>
<comment type="caution">
    <text evidence="3">The sequence shown here is derived from an EMBL/GenBank/DDBJ whole genome shotgun (WGS) entry which is preliminary data.</text>
</comment>
<protein>
    <submittedName>
        <fullName evidence="3">Heterokaryon incompatibility protein-domain-containing protein</fullName>
    </submittedName>
</protein>
<dbReference type="EMBL" id="MU864380">
    <property type="protein sequence ID" value="KAK4189078.1"/>
    <property type="molecule type" value="Genomic_DNA"/>
</dbReference>
<keyword evidence="1" id="KW-0472">Membrane</keyword>